<dbReference type="InterPro" id="IPR006626">
    <property type="entry name" value="PbH1"/>
</dbReference>
<accession>A0ABT3ITM4</accession>
<dbReference type="SMART" id="SM00710">
    <property type="entry name" value="PbH1"/>
    <property type="match status" value="5"/>
</dbReference>
<comment type="caution">
    <text evidence="1">The sequence shown here is derived from an EMBL/GenBank/DDBJ whole genome shotgun (WGS) entry which is preliminary data.</text>
</comment>
<gene>
    <name evidence="1" type="ORF">OL497_25725</name>
</gene>
<evidence type="ECO:0000313" key="1">
    <source>
        <dbReference type="EMBL" id="MCW3487323.1"/>
    </source>
</evidence>
<sequence length="612" mass="65610">MRKAILYISALLISACGKQEKNIYLPANTVLKSALVTGPVFDNMAALKASTTVPLPGSNCTLSAYYAADDGGGGAFTWDAGSTLPDDSGVIIQPTSVTGAGRWKRIYSGAVSLKWFGLKTVEQGFTQEQGTRLNSILAKYQQVNFDLNGTINIDALNKFISVPSNSKITFSKDSCKLRVIPNGAPAYWCMRLWNVHDCEINNAHIIGDRVNTGNRTGEFGMGIDIRSSSRITINDATVKDCWGDGIYIGKVGTTTNRDIRIINAVCDHNGRQGISLITGVGITIQNARLLRSDIHSPCGGLDIEPNDVHDTLMAIRVINTYTSGNKGRGINVTPEKMAGTTTAVDIRIEGHISEQDTLGFSALGMSDTALAGNVVYANGKISQASRSGISIRRYSYNMPLISIQDAQVTNCNTAKSTSIKYGAAVCIFREPTETNPPHIGAVEMINLKITDDRPVPLHASAIYVRDEGMPNNAPGPVTIKNPVSLGATVKSPLAFACRGVIQDDNHVIVKNLVNETFTQNWTTTYCRYTNTSSTTRSIVNLAASAAGYPDVEFVVTAAAALRIKPDATSIIQGLTTAGGYLESNQTGATIILRKTTANEWTVVKQTGTWTPG</sequence>
<reference evidence="1 2" key="1">
    <citation type="submission" date="2022-10" db="EMBL/GenBank/DDBJ databases">
        <title>Chitinophaga nivalis PC15 sp. nov., isolated from Pyeongchang county, South Korea.</title>
        <authorList>
            <person name="Trinh H.N."/>
        </authorList>
    </citation>
    <scope>NUCLEOTIDE SEQUENCE [LARGE SCALE GENOMIC DNA]</scope>
    <source>
        <strain evidence="1 2">PC14</strain>
    </source>
</reference>
<proteinExistence type="predicted"/>
<dbReference type="SUPFAM" id="SSF51126">
    <property type="entry name" value="Pectin lyase-like"/>
    <property type="match status" value="1"/>
</dbReference>
<dbReference type="EMBL" id="JAPDNS010000002">
    <property type="protein sequence ID" value="MCW3487323.1"/>
    <property type="molecule type" value="Genomic_DNA"/>
</dbReference>
<name>A0ABT3ITM4_9BACT</name>
<dbReference type="RefSeq" id="WP_264734134.1">
    <property type="nucleotide sequence ID" value="NZ_JAPDNR010000001.1"/>
</dbReference>
<dbReference type="Proteomes" id="UP001207742">
    <property type="component" value="Unassembled WGS sequence"/>
</dbReference>
<dbReference type="Gene3D" id="2.160.20.10">
    <property type="entry name" value="Single-stranded right-handed beta-helix, Pectin lyase-like"/>
    <property type="match status" value="1"/>
</dbReference>
<dbReference type="PROSITE" id="PS51257">
    <property type="entry name" value="PROKAR_LIPOPROTEIN"/>
    <property type="match status" value="1"/>
</dbReference>
<organism evidence="1 2">
    <name type="scientific">Chitinophaga nivalis</name>
    <dbReference type="NCBI Taxonomy" id="2991709"/>
    <lineage>
        <taxon>Bacteria</taxon>
        <taxon>Pseudomonadati</taxon>
        <taxon>Bacteroidota</taxon>
        <taxon>Chitinophagia</taxon>
        <taxon>Chitinophagales</taxon>
        <taxon>Chitinophagaceae</taxon>
        <taxon>Chitinophaga</taxon>
    </lineage>
</organism>
<keyword evidence="2" id="KW-1185">Reference proteome</keyword>
<dbReference type="InterPro" id="IPR012334">
    <property type="entry name" value="Pectin_lyas_fold"/>
</dbReference>
<dbReference type="InterPro" id="IPR011050">
    <property type="entry name" value="Pectin_lyase_fold/virulence"/>
</dbReference>
<protein>
    <submittedName>
        <fullName evidence="1">Right-handed parallel beta-helix repeat-containing protein</fullName>
    </submittedName>
</protein>
<evidence type="ECO:0000313" key="2">
    <source>
        <dbReference type="Proteomes" id="UP001207742"/>
    </source>
</evidence>